<keyword evidence="3" id="KW-1185">Reference proteome</keyword>
<dbReference type="InParanoid" id="W0RTP3"/>
<dbReference type="RefSeq" id="WP_025414274.1">
    <property type="nucleotide sequence ID" value="NZ_CP007129.1"/>
</dbReference>
<protein>
    <recommendedName>
        <fullName evidence="4">Carboxypeptidase regulatory-like domain-containing protein</fullName>
    </recommendedName>
</protein>
<dbReference type="Proteomes" id="UP000019151">
    <property type="component" value="Plasmid 1"/>
</dbReference>
<dbReference type="Gene3D" id="2.60.40.10">
    <property type="entry name" value="Immunoglobulins"/>
    <property type="match status" value="1"/>
</dbReference>
<organism evidence="2 3">
    <name type="scientific">Gemmatirosa kalamazoonensis</name>
    <dbReference type="NCBI Taxonomy" id="861299"/>
    <lineage>
        <taxon>Bacteria</taxon>
        <taxon>Pseudomonadati</taxon>
        <taxon>Gemmatimonadota</taxon>
        <taxon>Gemmatimonadia</taxon>
        <taxon>Gemmatimonadales</taxon>
        <taxon>Gemmatimonadaceae</taxon>
        <taxon>Gemmatirosa</taxon>
    </lineage>
</organism>
<feature type="signal peptide" evidence="1">
    <location>
        <begin position="1"/>
        <end position="18"/>
    </location>
</feature>
<dbReference type="PROSITE" id="PS51257">
    <property type="entry name" value="PROKAR_LIPOPROTEIN"/>
    <property type="match status" value="1"/>
</dbReference>
<keyword evidence="1" id="KW-0732">Signal</keyword>
<reference evidence="2 3" key="1">
    <citation type="journal article" date="2014" name="Genome Announc.">
        <title>Genome Sequence and Methylome of Soil Bacterium Gemmatirosa kalamazoonensis KBS708T, a Member of the Rarely Cultivated Gemmatimonadetes Phylum.</title>
        <authorList>
            <person name="Debruyn J.M."/>
            <person name="Radosevich M."/>
            <person name="Wommack K.E."/>
            <person name="Polson S.W."/>
            <person name="Hauser L.J."/>
            <person name="Fawaz M.N."/>
            <person name="Korlach J."/>
            <person name="Tsai Y.C."/>
        </authorList>
    </citation>
    <scope>NUCLEOTIDE SEQUENCE [LARGE SCALE GENOMIC DNA]</scope>
    <source>
        <strain evidence="2 3">KBS708</strain>
        <plasmid evidence="3">Plasmid 1</plasmid>
    </source>
</reference>
<accession>W0RTP3</accession>
<keyword evidence="2" id="KW-0614">Plasmid</keyword>
<name>W0RTP3_9BACT</name>
<dbReference type="HOGENOM" id="CLU_1666886_0_0_0"/>
<dbReference type="AlphaFoldDB" id="W0RTP3"/>
<evidence type="ECO:0008006" key="4">
    <source>
        <dbReference type="Google" id="ProtNLM"/>
    </source>
</evidence>
<sequence length="158" mass="15945">MRTRLVPALLVTTLAACADRIASPTPDAAQDRPAAPAGAVLAQPGDTGSTITYASRVHVSGRVLAGSAPVAGMRVTLYRNVLQDGRGVSIRVGEQTTGADGAFSFADVVGGPYVLALNVTASRPYGDLVAYALGTAAEVRVDIRIGIGSAPSDSTHGG</sequence>
<dbReference type="KEGG" id="gba:J421_5423"/>
<dbReference type="SUPFAM" id="SSF49478">
    <property type="entry name" value="Cna protein B-type domain"/>
    <property type="match status" value="1"/>
</dbReference>
<dbReference type="InterPro" id="IPR013783">
    <property type="entry name" value="Ig-like_fold"/>
</dbReference>
<gene>
    <name evidence="2" type="ORF">J421_5423</name>
</gene>
<feature type="chain" id="PRO_5004795413" description="Carboxypeptidase regulatory-like domain-containing protein" evidence="1">
    <location>
        <begin position="19"/>
        <end position="158"/>
    </location>
</feature>
<evidence type="ECO:0000256" key="1">
    <source>
        <dbReference type="SAM" id="SignalP"/>
    </source>
</evidence>
<dbReference type="EMBL" id="CP007129">
    <property type="protein sequence ID" value="AHG92958.1"/>
    <property type="molecule type" value="Genomic_DNA"/>
</dbReference>
<proteinExistence type="predicted"/>
<evidence type="ECO:0000313" key="2">
    <source>
        <dbReference type="EMBL" id="AHG92958.1"/>
    </source>
</evidence>
<geneLocation type="plasmid" evidence="2 3">
    <name>1</name>
</geneLocation>
<evidence type="ECO:0000313" key="3">
    <source>
        <dbReference type="Proteomes" id="UP000019151"/>
    </source>
</evidence>